<dbReference type="GeneID" id="34461977"/>
<evidence type="ECO:0000313" key="3">
    <source>
        <dbReference type="Proteomes" id="UP000184300"/>
    </source>
</evidence>
<evidence type="ECO:0000313" key="2">
    <source>
        <dbReference type="EMBL" id="OJJ87918.1"/>
    </source>
</evidence>
<dbReference type="OrthoDB" id="4510375at2759"/>
<dbReference type="EMBL" id="KV878890">
    <property type="protein sequence ID" value="OJJ87918.1"/>
    <property type="molecule type" value="Genomic_DNA"/>
</dbReference>
<dbReference type="AlphaFoldDB" id="A0A1L9VVH8"/>
<proteinExistence type="predicted"/>
<name>A0A1L9VVH8_ASPGL</name>
<dbReference type="Proteomes" id="UP000184300">
    <property type="component" value="Unassembled WGS sequence"/>
</dbReference>
<protein>
    <submittedName>
        <fullName evidence="2">Uncharacterized protein</fullName>
    </submittedName>
</protein>
<keyword evidence="3" id="KW-1185">Reference proteome</keyword>
<reference evidence="3" key="1">
    <citation type="journal article" date="2017" name="Genome Biol.">
        <title>Comparative genomics reveals high biological diversity and specific adaptations in the industrially and medically important fungal genus Aspergillus.</title>
        <authorList>
            <person name="de Vries R.P."/>
            <person name="Riley R."/>
            <person name="Wiebenga A."/>
            <person name="Aguilar-Osorio G."/>
            <person name="Amillis S."/>
            <person name="Uchima C.A."/>
            <person name="Anderluh G."/>
            <person name="Asadollahi M."/>
            <person name="Askin M."/>
            <person name="Barry K."/>
            <person name="Battaglia E."/>
            <person name="Bayram O."/>
            <person name="Benocci T."/>
            <person name="Braus-Stromeyer S.A."/>
            <person name="Caldana C."/>
            <person name="Canovas D."/>
            <person name="Cerqueira G.C."/>
            <person name="Chen F."/>
            <person name="Chen W."/>
            <person name="Choi C."/>
            <person name="Clum A."/>
            <person name="Dos Santos R.A."/>
            <person name="Damasio A.R."/>
            <person name="Diallinas G."/>
            <person name="Emri T."/>
            <person name="Fekete E."/>
            <person name="Flipphi M."/>
            <person name="Freyberg S."/>
            <person name="Gallo A."/>
            <person name="Gournas C."/>
            <person name="Habgood R."/>
            <person name="Hainaut M."/>
            <person name="Harispe M.L."/>
            <person name="Henrissat B."/>
            <person name="Hilden K.S."/>
            <person name="Hope R."/>
            <person name="Hossain A."/>
            <person name="Karabika E."/>
            <person name="Karaffa L."/>
            <person name="Karanyi Z."/>
            <person name="Krasevec N."/>
            <person name="Kuo A."/>
            <person name="Kusch H."/>
            <person name="LaButti K."/>
            <person name="Lagendijk E.L."/>
            <person name="Lapidus A."/>
            <person name="Levasseur A."/>
            <person name="Lindquist E."/>
            <person name="Lipzen A."/>
            <person name="Logrieco A.F."/>
            <person name="MacCabe A."/>
            <person name="Maekelae M.R."/>
            <person name="Malavazi I."/>
            <person name="Melin P."/>
            <person name="Meyer V."/>
            <person name="Mielnichuk N."/>
            <person name="Miskei M."/>
            <person name="Molnar A.P."/>
            <person name="Mule G."/>
            <person name="Ngan C.Y."/>
            <person name="Orejas M."/>
            <person name="Orosz E."/>
            <person name="Ouedraogo J.P."/>
            <person name="Overkamp K.M."/>
            <person name="Park H.-S."/>
            <person name="Perrone G."/>
            <person name="Piumi F."/>
            <person name="Punt P.J."/>
            <person name="Ram A.F."/>
            <person name="Ramon A."/>
            <person name="Rauscher S."/>
            <person name="Record E."/>
            <person name="Riano-Pachon D.M."/>
            <person name="Robert V."/>
            <person name="Roehrig J."/>
            <person name="Ruller R."/>
            <person name="Salamov A."/>
            <person name="Salih N.S."/>
            <person name="Samson R.A."/>
            <person name="Sandor E."/>
            <person name="Sanguinetti M."/>
            <person name="Schuetze T."/>
            <person name="Sepcic K."/>
            <person name="Shelest E."/>
            <person name="Sherlock G."/>
            <person name="Sophianopoulou V."/>
            <person name="Squina F.M."/>
            <person name="Sun H."/>
            <person name="Susca A."/>
            <person name="Todd R.B."/>
            <person name="Tsang A."/>
            <person name="Unkles S.E."/>
            <person name="van de Wiele N."/>
            <person name="van Rossen-Uffink D."/>
            <person name="Oliveira J.V."/>
            <person name="Vesth T.C."/>
            <person name="Visser J."/>
            <person name="Yu J.-H."/>
            <person name="Zhou M."/>
            <person name="Andersen M.R."/>
            <person name="Archer D.B."/>
            <person name="Baker S.E."/>
            <person name="Benoit I."/>
            <person name="Brakhage A.A."/>
            <person name="Braus G.H."/>
            <person name="Fischer R."/>
            <person name="Frisvad J.C."/>
            <person name="Goldman G.H."/>
            <person name="Houbraken J."/>
            <person name="Oakley B."/>
            <person name="Pocsi I."/>
            <person name="Scazzocchio C."/>
            <person name="Seiboth B."/>
            <person name="vanKuyk P.A."/>
            <person name="Wortman J."/>
            <person name="Dyer P.S."/>
            <person name="Grigoriev I.V."/>
        </authorList>
    </citation>
    <scope>NUCLEOTIDE SEQUENCE [LARGE SCALE GENOMIC DNA]</scope>
    <source>
        <strain evidence="3">CBS 516.65</strain>
    </source>
</reference>
<feature type="compositionally biased region" description="Polar residues" evidence="1">
    <location>
        <begin position="79"/>
        <end position="88"/>
    </location>
</feature>
<dbReference type="RefSeq" id="XP_022404601.1">
    <property type="nucleotide sequence ID" value="XM_022545716.1"/>
</dbReference>
<gene>
    <name evidence="2" type="ORF">ASPGLDRAFT_42985</name>
</gene>
<organism evidence="2 3">
    <name type="scientific">Aspergillus glaucus CBS 516.65</name>
    <dbReference type="NCBI Taxonomy" id="1160497"/>
    <lineage>
        <taxon>Eukaryota</taxon>
        <taxon>Fungi</taxon>
        <taxon>Dikarya</taxon>
        <taxon>Ascomycota</taxon>
        <taxon>Pezizomycotina</taxon>
        <taxon>Eurotiomycetes</taxon>
        <taxon>Eurotiomycetidae</taxon>
        <taxon>Eurotiales</taxon>
        <taxon>Aspergillaceae</taxon>
        <taxon>Aspergillus</taxon>
        <taxon>Aspergillus subgen. Aspergillus</taxon>
    </lineage>
</organism>
<accession>A0A1L9VVH8</accession>
<sequence>MSFQWPSENDPFYKRIFVKTLLFIPVIAEIMLPVLIALFVIGMIVTITVMFCGVMLGLIPDPTKNTDDNSSSNNNNNKGGQTDSSNPAQAVDEKTRINVEMELLREMLQARQEKFDKLNLVKND</sequence>
<dbReference type="VEuPathDB" id="FungiDB:ASPGLDRAFT_42985"/>
<feature type="compositionally biased region" description="Low complexity" evidence="1">
    <location>
        <begin position="68"/>
        <end position="78"/>
    </location>
</feature>
<evidence type="ECO:0000256" key="1">
    <source>
        <dbReference type="SAM" id="MobiDB-lite"/>
    </source>
</evidence>
<feature type="region of interest" description="Disordered" evidence="1">
    <location>
        <begin position="63"/>
        <end position="92"/>
    </location>
</feature>